<accession>A0A839HCZ8</accession>
<feature type="region of interest" description="Disordered" evidence="1">
    <location>
        <begin position="1"/>
        <end position="24"/>
    </location>
</feature>
<proteinExistence type="predicted"/>
<feature type="non-terminal residue" evidence="2">
    <location>
        <position position="424"/>
    </location>
</feature>
<feature type="compositionally biased region" description="Polar residues" evidence="1">
    <location>
        <begin position="1"/>
        <end position="22"/>
    </location>
</feature>
<dbReference type="EMBL" id="JABVCQ010000026">
    <property type="protein sequence ID" value="MBB1126825.1"/>
    <property type="molecule type" value="Genomic_DNA"/>
</dbReference>
<organism evidence="2 3">
    <name type="scientific">Thiospirillum jenense</name>
    <dbReference type="NCBI Taxonomy" id="1653858"/>
    <lineage>
        <taxon>Bacteria</taxon>
        <taxon>Pseudomonadati</taxon>
        <taxon>Pseudomonadota</taxon>
        <taxon>Gammaproteobacteria</taxon>
        <taxon>Chromatiales</taxon>
        <taxon>Chromatiaceae</taxon>
        <taxon>Thiospirillum</taxon>
    </lineage>
</organism>
<reference evidence="2 3" key="1">
    <citation type="journal article" date="2020" name="Arch. Microbiol.">
        <title>The genome sequence of the giant phototrophic gammaproteobacterium Thiospirillum jenense gives insight into its physiological properties and phylogenetic relationships.</title>
        <authorList>
            <person name="Imhoff J.F."/>
            <person name="Meyer T.E."/>
            <person name="Kyndt J.A."/>
        </authorList>
    </citation>
    <scope>NUCLEOTIDE SEQUENCE [LARGE SCALE GENOMIC DNA]</scope>
    <source>
        <strain evidence="2 3">DSM 216</strain>
    </source>
</reference>
<evidence type="ECO:0000256" key="1">
    <source>
        <dbReference type="SAM" id="MobiDB-lite"/>
    </source>
</evidence>
<gene>
    <name evidence="2" type="ORF">HUK38_11385</name>
</gene>
<evidence type="ECO:0000313" key="3">
    <source>
        <dbReference type="Proteomes" id="UP000548632"/>
    </source>
</evidence>
<dbReference type="Proteomes" id="UP000548632">
    <property type="component" value="Unassembled WGS sequence"/>
</dbReference>
<keyword evidence="3" id="KW-1185">Reference proteome</keyword>
<evidence type="ECO:0000313" key="2">
    <source>
        <dbReference type="EMBL" id="MBB1126825.1"/>
    </source>
</evidence>
<name>A0A839HCZ8_9GAMM</name>
<sequence length="424" mass="43335">MLSLNNLLLQNTPAPTSQSQPMMTGDLTRGLESNPDAVANGDFTRALETQLDQLAEQLGLDGGLDIQHLASLDAQGLIAELQAIMQTQPAAPPIVTPTELTTPSAVNSDLGLTDAAKSLAALRLLLQAGMSATQHDSAVNQSPNITPPADMTLDDNTDHSTLSAITNELNQLARYWLEYPASPTSIENATDAEQSVNPVLEQAAAAWQSLSRRADQSNTASQLTTPAVVSSGELITPPTTVLQSNATADVNTAHSVQTAQPIVADNSATTTLLNAILTALNNTQPAVNSTPAAGVINQSTVPPVSSTPANNDAQTTLLNAILTALNNTQPAVNSTPAAGVINQSTVPAGGSTPVNNDAQTTLLNAILTAVNGNNAAVNSTPAAGVINQSTAPAGRSTPVNNDAQTTLLNAILTAVNGNNAAVNS</sequence>
<dbReference type="RefSeq" id="WP_202985553.1">
    <property type="nucleotide sequence ID" value="NZ_JABVCQ010000026.1"/>
</dbReference>
<protein>
    <submittedName>
        <fullName evidence="2">Uncharacterized protein</fullName>
    </submittedName>
</protein>
<comment type="caution">
    <text evidence="2">The sequence shown here is derived from an EMBL/GenBank/DDBJ whole genome shotgun (WGS) entry which is preliminary data.</text>
</comment>
<dbReference type="AlphaFoldDB" id="A0A839HCZ8"/>